<dbReference type="InterPro" id="IPR023996">
    <property type="entry name" value="TonB-dep_OMP_SusC/RagA"/>
</dbReference>
<dbReference type="PROSITE" id="PS52016">
    <property type="entry name" value="TONB_DEPENDENT_REC_3"/>
    <property type="match status" value="1"/>
</dbReference>
<keyword evidence="3 7" id="KW-1134">Transmembrane beta strand</keyword>
<evidence type="ECO:0000256" key="7">
    <source>
        <dbReference type="PROSITE-ProRule" id="PRU01360"/>
    </source>
</evidence>
<dbReference type="InterPro" id="IPR023997">
    <property type="entry name" value="TonB-dep_OMP_SusC/RagA_CS"/>
</dbReference>
<keyword evidence="6 7" id="KW-0998">Cell outer membrane</keyword>
<dbReference type="NCBIfam" id="TIGR04056">
    <property type="entry name" value="OMP_RagA_SusC"/>
    <property type="match status" value="1"/>
</dbReference>
<dbReference type="InterPro" id="IPR008969">
    <property type="entry name" value="CarboxyPept-like_regulatory"/>
</dbReference>
<dbReference type="InterPro" id="IPR037066">
    <property type="entry name" value="Plug_dom_sf"/>
</dbReference>
<sequence>MKKLLHGMSVVVMILVGLNHTLGQTRAISGTVYDEDKAPLPGASILVKGTSSGTVTDIDGRFDINVPDPNAVLVVSFLGYLPQEIEVNGRSTIDVNLEADMSELGEVVVVGYGTQKKSDLTGAVATVGGRDIAERRTPQVSQALQGAVAGVMVRRSNNAPGSSANIRIRGITSIGDSNPLIIMDGVPIDNIDHINPNDIENISVLKDAASASIYGARAAAGVILVTTKRAKKGELSLNYNFEYGTEVPTRIPEYVNVVRYMELVNELRWNDNGNDGNEYPLYPKDMVDNYMSLNASNPDLYPNTNWVDLILKKHAPRQRHSIDISGGTDAIRTKASVVYDKFDALYEGRTFERVTTRINTDGNITKSLGFTADVFLRREINNQPSMDPIYYMHISAPVYAAEWSDGRVAEGKTGANIYGQLKHGGFRQNWENQIGGRLGLNYEPVEGLKFSAIASPNFGFNKGKNFQRRVPYTAWDDPTAFLGTLQWANSTNLNESRNDNYQLTTQLLANYDKVFGDHTISLLAGNESFQAFYENLSASRDQFILDNYPYLNLGPLEFRNNSGSAWENAYNSWFGRFSYNYAGKYFLQGNLRYDASSRFAKDYRWGSFPSFSGGWVLSEESFLKNVTPISFLKLRASWGTLGNERIGNYPYQSTIGFSNVLFHQGSNVVSSQSAAQWQYAIPNISWEKTVSHNIGFDANFLNYRLRLSGEYFKKTTKDMLLPLEIPDYIGFDNPDQNTGEMYTEGWELDLGWADDINELSYSVSFNISDFRSIMGNLGGIQFLGNQVRMEGSEFDEWYGYRSDGLFQSQEEVNNSPVMNASVRPGDVKYMDLSGPNGEPDGRISPEHDRVLLGGSMPRYLYGGNIRLDYKNFDFGIVIQGVGRQNVRLSGLMVQPIMENWGHVPQILDGDHWSLYNTEEQNMEVRYPRLSRVSEANNFAMSDFWLINGAYFRLKNISLGYTLPRPVSERLGMQNIRVYTNASDVFTINNFPRGWDPEVSASGYPITTSFLMGVSVQF</sequence>
<organism evidence="9 10">
    <name type="scientific">Negadavirga shengliensis</name>
    <dbReference type="NCBI Taxonomy" id="1389218"/>
    <lineage>
        <taxon>Bacteria</taxon>
        <taxon>Pseudomonadati</taxon>
        <taxon>Bacteroidota</taxon>
        <taxon>Cytophagia</taxon>
        <taxon>Cytophagales</taxon>
        <taxon>Cyclobacteriaceae</taxon>
        <taxon>Negadavirga</taxon>
    </lineage>
</organism>
<comment type="caution">
    <text evidence="9">The sequence shown here is derived from an EMBL/GenBank/DDBJ whole genome shotgun (WGS) entry which is preliminary data.</text>
</comment>
<name>A0ABV9SZX8_9BACT</name>
<evidence type="ECO:0000313" key="9">
    <source>
        <dbReference type="EMBL" id="MFC4871772.1"/>
    </source>
</evidence>
<evidence type="ECO:0000256" key="5">
    <source>
        <dbReference type="ARBA" id="ARBA00023136"/>
    </source>
</evidence>
<dbReference type="Gene3D" id="2.60.40.1120">
    <property type="entry name" value="Carboxypeptidase-like, regulatory domain"/>
    <property type="match status" value="1"/>
</dbReference>
<evidence type="ECO:0000313" key="10">
    <source>
        <dbReference type="Proteomes" id="UP001595818"/>
    </source>
</evidence>
<feature type="domain" description="TonB-dependent receptor plug" evidence="8">
    <location>
        <begin position="117"/>
        <end position="222"/>
    </location>
</feature>
<proteinExistence type="inferred from homology"/>
<dbReference type="Gene3D" id="2.40.170.20">
    <property type="entry name" value="TonB-dependent receptor, beta-barrel domain"/>
    <property type="match status" value="1"/>
</dbReference>
<comment type="subcellular location">
    <subcellularLocation>
        <location evidence="1 7">Cell outer membrane</location>
        <topology evidence="1 7">Multi-pass membrane protein</topology>
    </subcellularLocation>
</comment>
<dbReference type="InterPro" id="IPR012910">
    <property type="entry name" value="Plug_dom"/>
</dbReference>
<dbReference type="RefSeq" id="WP_377063560.1">
    <property type="nucleotide sequence ID" value="NZ_JBHSJJ010000004.1"/>
</dbReference>
<evidence type="ECO:0000259" key="8">
    <source>
        <dbReference type="Pfam" id="PF07715"/>
    </source>
</evidence>
<reference evidence="10" key="1">
    <citation type="journal article" date="2019" name="Int. J. Syst. Evol. Microbiol.">
        <title>The Global Catalogue of Microorganisms (GCM) 10K type strain sequencing project: providing services to taxonomists for standard genome sequencing and annotation.</title>
        <authorList>
            <consortium name="The Broad Institute Genomics Platform"/>
            <consortium name="The Broad Institute Genome Sequencing Center for Infectious Disease"/>
            <person name="Wu L."/>
            <person name="Ma J."/>
        </authorList>
    </citation>
    <scope>NUCLEOTIDE SEQUENCE [LARGE SCALE GENOMIC DNA]</scope>
    <source>
        <strain evidence="10">CGMCC 4.7466</strain>
    </source>
</reference>
<dbReference type="InterPro" id="IPR039426">
    <property type="entry name" value="TonB-dep_rcpt-like"/>
</dbReference>
<dbReference type="Proteomes" id="UP001595818">
    <property type="component" value="Unassembled WGS sequence"/>
</dbReference>
<evidence type="ECO:0000256" key="6">
    <source>
        <dbReference type="ARBA" id="ARBA00023237"/>
    </source>
</evidence>
<evidence type="ECO:0000256" key="4">
    <source>
        <dbReference type="ARBA" id="ARBA00022692"/>
    </source>
</evidence>
<keyword evidence="5 7" id="KW-0472">Membrane</keyword>
<dbReference type="EMBL" id="JBHSJJ010000004">
    <property type="protein sequence ID" value="MFC4871772.1"/>
    <property type="molecule type" value="Genomic_DNA"/>
</dbReference>
<dbReference type="InterPro" id="IPR036942">
    <property type="entry name" value="Beta-barrel_TonB_sf"/>
</dbReference>
<comment type="similarity">
    <text evidence="7">Belongs to the TonB-dependent receptor family.</text>
</comment>
<accession>A0ABV9SZX8</accession>
<dbReference type="SUPFAM" id="SSF56935">
    <property type="entry name" value="Porins"/>
    <property type="match status" value="1"/>
</dbReference>
<protein>
    <submittedName>
        <fullName evidence="9">SusC/RagA family TonB-linked outer membrane protein</fullName>
    </submittedName>
</protein>
<gene>
    <name evidence="9" type="ORF">ACFPFU_08755</name>
</gene>
<keyword evidence="2 7" id="KW-0813">Transport</keyword>
<dbReference type="Pfam" id="PF13715">
    <property type="entry name" value="CarbopepD_reg_2"/>
    <property type="match status" value="1"/>
</dbReference>
<dbReference type="Gene3D" id="2.170.130.10">
    <property type="entry name" value="TonB-dependent receptor, plug domain"/>
    <property type="match status" value="1"/>
</dbReference>
<keyword evidence="4 7" id="KW-0812">Transmembrane</keyword>
<evidence type="ECO:0000256" key="2">
    <source>
        <dbReference type="ARBA" id="ARBA00022448"/>
    </source>
</evidence>
<keyword evidence="10" id="KW-1185">Reference proteome</keyword>
<evidence type="ECO:0000256" key="1">
    <source>
        <dbReference type="ARBA" id="ARBA00004571"/>
    </source>
</evidence>
<dbReference type="NCBIfam" id="TIGR04057">
    <property type="entry name" value="SusC_RagA_signa"/>
    <property type="match status" value="1"/>
</dbReference>
<dbReference type="SUPFAM" id="SSF49464">
    <property type="entry name" value="Carboxypeptidase regulatory domain-like"/>
    <property type="match status" value="1"/>
</dbReference>
<dbReference type="Pfam" id="PF07715">
    <property type="entry name" value="Plug"/>
    <property type="match status" value="1"/>
</dbReference>
<evidence type="ECO:0000256" key="3">
    <source>
        <dbReference type="ARBA" id="ARBA00022452"/>
    </source>
</evidence>